<feature type="domain" description="Ig-like" evidence="3">
    <location>
        <begin position="353"/>
        <end position="459"/>
    </location>
</feature>
<organism evidence="4 5">
    <name type="scientific">Echinococcus multilocularis</name>
    <name type="common">Fox tapeworm</name>
    <dbReference type="NCBI Taxonomy" id="6211"/>
    <lineage>
        <taxon>Eukaryota</taxon>
        <taxon>Metazoa</taxon>
        <taxon>Spiralia</taxon>
        <taxon>Lophotrochozoa</taxon>
        <taxon>Platyhelminthes</taxon>
        <taxon>Cestoda</taxon>
        <taxon>Eucestoda</taxon>
        <taxon>Cyclophyllidea</taxon>
        <taxon>Taeniidae</taxon>
        <taxon>Echinococcus</taxon>
    </lineage>
</organism>
<dbReference type="InterPro" id="IPR050439">
    <property type="entry name" value="ADAMTS_ADAMTS-like"/>
</dbReference>
<dbReference type="InterPro" id="IPR036179">
    <property type="entry name" value="Ig-like_dom_sf"/>
</dbReference>
<dbReference type="InterPro" id="IPR013783">
    <property type="entry name" value="Ig-like_fold"/>
</dbReference>
<evidence type="ECO:0000256" key="2">
    <source>
        <dbReference type="ARBA" id="ARBA00022525"/>
    </source>
</evidence>
<dbReference type="Proteomes" id="UP000017246">
    <property type="component" value="Unassembled WGS sequence"/>
</dbReference>
<protein>
    <submittedName>
        <fullName evidence="4">AdamTS protein 3</fullName>
    </submittedName>
</protein>
<dbReference type="Pfam" id="PF19030">
    <property type="entry name" value="TSP1_ADAMTS"/>
    <property type="match status" value="3"/>
</dbReference>
<dbReference type="OrthoDB" id="5781878at2759"/>
<sequence length="723" mass="82090">MEGRGRGWSKEISCLFKPSPLFHFHIYANPTELDTFKGQLNSALVFVDQQPQYLCPIYLHQLSYPRDGDILLRRHLIFVTIICCCFNCKNLCIKSDHSCFFAFPLESAFLPPCRNLMPTAFMASPLFSSMWILLFFFVALQCNIISPGGPEWTATDVWDRCSSVCSPGLQHKVYVCVQHDRYNTTTLRPEKFCGSLTSKIPPNATRECNWGDCESKTWWRASNWSDCSQPCGNLGYTTREVECVMAGDEDEITISHKFENDFCDPKKRPESQGACNRFNCPAEFQALDWQKCEQKDPCKSGLQKRLLSCRSLTASGQYVELPQIACYLSRKPPPSIWRRCFIPEISAQCTQNPPVIEKMKMTVVQMRAVRRMRLQVGQEAHILPDTRLSIKCPVKFFPGSNLIWQHSKLGNFSYHAGGVSNETNRCFISKSGNLVIRHFSSSDEGEWRCQAGKEGPSASIMLHYNLPSQGLADWEARNPKRSTEMQNEDPAVIMTRQKLVQWVEGPWSNCSVPCGGQGIQTRVVRCELLDTGVYHVLDDEECKRQFLVKPITQRVCINLPKCPMWKLRNADYSECTDHCVSVGRGTYGGHLACMLGGVEIPAHHCKQMTKPDITCENSFCQAKWVVSEWSKCSVSCGGTGYQYREQKCVWEHSGQSAGSACYDAEIEAPAAVQQCQTRPCKTLCIDLSDHCPKYRHWCSFHTFKYNCCKTCRDYVLQLNQAGD</sequence>
<dbReference type="eggNOG" id="KOG3538">
    <property type="taxonomic scope" value="Eukaryota"/>
</dbReference>
<evidence type="ECO:0000313" key="4">
    <source>
        <dbReference type="EMBL" id="CDS41997.2"/>
    </source>
</evidence>
<gene>
    <name evidence="4" type="ORF">EmuJ_000969100</name>
</gene>
<dbReference type="InterPro" id="IPR036383">
    <property type="entry name" value="TSP1_rpt_sf"/>
</dbReference>
<accession>A0A068YIK7</accession>
<dbReference type="GO" id="GO:0005576">
    <property type="term" value="C:extracellular region"/>
    <property type="evidence" value="ECO:0007669"/>
    <property type="project" value="UniProtKB-SubCell"/>
</dbReference>
<dbReference type="Gene3D" id="2.60.40.10">
    <property type="entry name" value="Immunoglobulins"/>
    <property type="match status" value="1"/>
</dbReference>
<keyword evidence="2" id="KW-0964">Secreted</keyword>
<proteinExistence type="predicted"/>
<evidence type="ECO:0000313" key="5">
    <source>
        <dbReference type="Proteomes" id="UP000017246"/>
    </source>
</evidence>
<dbReference type="STRING" id="6211.A0A068YIK7"/>
<reference evidence="4" key="2">
    <citation type="submission" date="2015-11" db="EMBL/GenBank/DDBJ databases">
        <authorList>
            <person name="Zhang Y."/>
            <person name="Guo Z."/>
        </authorList>
    </citation>
    <scope>NUCLEOTIDE SEQUENCE</scope>
</reference>
<dbReference type="OMA" id="PKVKKEC"/>
<dbReference type="EMBL" id="LN902842">
    <property type="protein sequence ID" value="CDS41997.2"/>
    <property type="molecule type" value="Genomic_DNA"/>
</dbReference>
<dbReference type="SUPFAM" id="SSF48726">
    <property type="entry name" value="Immunoglobulin"/>
    <property type="match status" value="1"/>
</dbReference>
<dbReference type="Gene3D" id="2.20.100.10">
    <property type="entry name" value="Thrombospondin type-1 (TSP1) repeat"/>
    <property type="match status" value="3"/>
</dbReference>
<comment type="subcellular location">
    <subcellularLocation>
        <location evidence="1">Secreted</location>
    </subcellularLocation>
</comment>
<dbReference type="InterPro" id="IPR007110">
    <property type="entry name" value="Ig-like_dom"/>
</dbReference>
<dbReference type="PROSITE" id="PS50835">
    <property type="entry name" value="IG_LIKE"/>
    <property type="match status" value="1"/>
</dbReference>
<keyword evidence="5" id="KW-1185">Reference proteome</keyword>
<reference evidence="4" key="1">
    <citation type="journal article" date="2013" name="Nature">
        <title>The genomes of four tapeworm species reveal adaptations to parasitism.</title>
        <authorList>
            <person name="Tsai I.J."/>
            <person name="Zarowiecki M."/>
            <person name="Holroyd N."/>
            <person name="Garciarrubio A."/>
            <person name="Sanchez-Flores A."/>
            <person name="Brooks K.L."/>
            <person name="Tracey A."/>
            <person name="Bobes R.J."/>
            <person name="Fragoso G."/>
            <person name="Sciutto E."/>
            <person name="Aslett M."/>
            <person name="Beasley H."/>
            <person name="Bennett H.M."/>
            <person name="Cai J."/>
            <person name="Camicia F."/>
            <person name="Clark R."/>
            <person name="Cucher M."/>
            <person name="De Silva N."/>
            <person name="Day T.A."/>
            <person name="Deplazes P."/>
            <person name="Estrada K."/>
            <person name="Fernandez C."/>
            <person name="Holland P.W."/>
            <person name="Hou J."/>
            <person name="Hu S."/>
            <person name="Huckvale T."/>
            <person name="Hung S.S."/>
            <person name="Kamenetzky L."/>
            <person name="Keane J.A."/>
            <person name="Kiss F."/>
            <person name="Koziol U."/>
            <person name="Lambert O."/>
            <person name="Liu K."/>
            <person name="Luo X."/>
            <person name="Luo Y."/>
            <person name="Macchiaroli N."/>
            <person name="Nichol S."/>
            <person name="Paps J."/>
            <person name="Parkinson J."/>
            <person name="Pouchkina-Stantcheva N."/>
            <person name="Riddiford N."/>
            <person name="Rosenzvit M."/>
            <person name="Salinas G."/>
            <person name="Wasmuth J.D."/>
            <person name="Zamanian M."/>
            <person name="Zheng Y."/>
            <person name="Cai X."/>
            <person name="Soberon X."/>
            <person name="Olson P.D."/>
            <person name="Laclette J.P."/>
            <person name="Brehm K."/>
            <person name="Berriman M."/>
            <person name="Garciarrubio A."/>
            <person name="Bobes R.J."/>
            <person name="Fragoso G."/>
            <person name="Sanchez-Flores A."/>
            <person name="Estrada K."/>
            <person name="Cevallos M.A."/>
            <person name="Morett E."/>
            <person name="Gonzalez V."/>
            <person name="Portillo T."/>
            <person name="Ochoa-Leyva A."/>
            <person name="Jose M.V."/>
            <person name="Sciutto E."/>
            <person name="Landa A."/>
            <person name="Jimenez L."/>
            <person name="Valdes V."/>
            <person name="Carrero J.C."/>
            <person name="Larralde C."/>
            <person name="Morales-Montor J."/>
            <person name="Limon-Lason J."/>
            <person name="Soberon X."/>
            <person name="Laclette J.P."/>
        </authorList>
    </citation>
    <scope>NUCLEOTIDE SEQUENCE [LARGE SCALE GENOMIC DNA]</scope>
</reference>
<evidence type="ECO:0000259" key="3">
    <source>
        <dbReference type="PROSITE" id="PS50835"/>
    </source>
</evidence>
<dbReference type="PANTHER" id="PTHR13723">
    <property type="entry name" value="ADAMTS A DISINTEGRIN AND METALLOPROTEASE WITH THROMBOSPONDIN MOTIFS PROTEASE"/>
    <property type="match status" value="1"/>
</dbReference>
<dbReference type="SUPFAM" id="SSF82895">
    <property type="entry name" value="TSP-1 type 1 repeat"/>
    <property type="match status" value="4"/>
</dbReference>
<dbReference type="InterPro" id="IPR000884">
    <property type="entry name" value="TSP1_rpt"/>
</dbReference>
<name>A0A068YIK7_ECHMU</name>
<dbReference type="PROSITE" id="PS50092">
    <property type="entry name" value="TSP1"/>
    <property type="match status" value="3"/>
</dbReference>
<evidence type="ECO:0000256" key="1">
    <source>
        <dbReference type="ARBA" id="ARBA00004613"/>
    </source>
</evidence>
<dbReference type="SMART" id="SM00209">
    <property type="entry name" value="TSP1"/>
    <property type="match status" value="4"/>
</dbReference>
<dbReference type="AlphaFoldDB" id="A0A068YIK7"/>